<evidence type="ECO:0000313" key="1">
    <source>
        <dbReference type="EMBL" id="MDO1534984.1"/>
    </source>
</evidence>
<gene>
    <name evidence="1" type="ORF">Q2T77_22060</name>
</gene>
<name>A0ABT8S7U7_9BURK</name>
<organism evidence="1 2">
    <name type="scientific">Variovorax ginsengisoli</name>
    <dbReference type="NCBI Taxonomy" id="363844"/>
    <lineage>
        <taxon>Bacteria</taxon>
        <taxon>Pseudomonadati</taxon>
        <taxon>Pseudomonadota</taxon>
        <taxon>Betaproteobacteria</taxon>
        <taxon>Burkholderiales</taxon>
        <taxon>Comamonadaceae</taxon>
        <taxon>Variovorax</taxon>
    </lineage>
</organism>
<reference evidence="1" key="1">
    <citation type="submission" date="2023-06" db="EMBL/GenBank/DDBJ databases">
        <authorList>
            <person name="Jiang Y."/>
            <person name="Liu Q."/>
        </authorList>
    </citation>
    <scope>NUCLEOTIDE SEQUENCE</scope>
    <source>
        <strain evidence="1">CGMCC 1.12090</strain>
    </source>
</reference>
<keyword evidence="2" id="KW-1185">Reference proteome</keyword>
<dbReference type="EMBL" id="JAUKVY010000017">
    <property type="protein sequence ID" value="MDO1534984.1"/>
    <property type="molecule type" value="Genomic_DNA"/>
</dbReference>
<protein>
    <submittedName>
        <fullName evidence="1">Uncharacterized protein</fullName>
    </submittedName>
</protein>
<sequence length="68" mass="7374">MMQHPDTLAARFLLPFAAVGFHRQSPAPCRTPAPPLLVLRGVSQRGTIRSRAAQVIAVTALHFDAQGR</sequence>
<dbReference type="Proteomes" id="UP001169027">
    <property type="component" value="Unassembled WGS sequence"/>
</dbReference>
<evidence type="ECO:0000313" key="2">
    <source>
        <dbReference type="Proteomes" id="UP001169027"/>
    </source>
</evidence>
<accession>A0ABT8S7U7</accession>
<comment type="caution">
    <text evidence="1">The sequence shown here is derived from an EMBL/GenBank/DDBJ whole genome shotgun (WGS) entry which is preliminary data.</text>
</comment>
<proteinExistence type="predicted"/>
<dbReference type="RefSeq" id="WP_301812723.1">
    <property type="nucleotide sequence ID" value="NZ_JAUJZH010000017.1"/>
</dbReference>